<sequence>MTPLECIPENMCIEWVNDRTKFYDVCIRNMEFISSKIVFRDCLVDDVVGEIIKCKEGVVNRECYNEGCIEDENDGEEENGNEMVDEEENDGDNELVNSYCGNIDGNEKGDEGINENDGNQNEMVDEVNDGNENERVDSFDLLNEKYIGINDRLNNNIFENTTTNRITENTTTNKITETNSYSTNEKYKNISNKDSRTLRKTLNQNKILLNDTISDCSKISSNIFSSDNKDNEFNNIEIMFSNNNNINEGNNILIMDNSLNVKEEYNYNKRMFSNNNVKEFNNIKIVENSNNKDNEGNNIKRMESNNNSINEFNNIKRMDENINIKSCFEDYNRNIKQYSDKDNIKINKQESTSLKDKNRKLFIEEEFDSSSDDLLIDF</sequence>
<dbReference type="AlphaFoldDB" id="T0L7P6"/>
<dbReference type="Proteomes" id="UP000053780">
    <property type="component" value="Unassembled WGS sequence"/>
</dbReference>
<evidence type="ECO:0000313" key="3">
    <source>
        <dbReference type="Proteomes" id="UP000053780"/>
    </source>
</evidence>
<reference evidence="2 3" key="1">
    <citation type="journal article" date="2013" name="BMC Genomics">
        <title>Genome sequencing and comparative genomics of honey bee microsporidia, Nosema apis reveal novel insights into host-parasite interactions.</title>
        <authorList>
            <person name="Chen Yp."/>
            <person name="Pettis J.S."/>
            <person name="Zhao Y."/>
            <person name="Liu X."/>
            <person name="Tallon L.J."/>
            <person name="Sadzewicz L.D."/>
            <person name="Li R."/>
            <person name="Zheng H."/>
            <person name="Huang S."/>
            <person name="Zhang X."/>
            <person name="Hamilton M.C."/>
            <person name="Pernal S.F."/>
            <person name="Melathopoulos A.P."/>
            <person name="Yan X."/>
            <person name="Evans J.D."/>
        </authorList>
    </citation>
    <scope>NUCLEOTIDE SEQUENCE [LARGE SCALE GENOMIC DNA]</scope>
    <source>
        <strain evidence="2 3">BRL 01</strain>
    </source>
</reference>
<accession>T0L7P6</accession>
<dbReference type="EMBL" id="KE647277">
    <property type="protein sequence ID" value="EQB60524.1"/>
    <property type="molecule type" value="Genomic_DNA"/>
</dbReference>
<evidence type="ECO:0000256" key="1">
    <source>
        <dbReference type="SAM" id="MobiDB-lite"/>
    </source>
</evidence>
<evidence type="ECO:0000313" key="2">
    <source>
        <dbReference type="EMBL" id="EQB60524.1"/>
    </source>
</evidence>
<protein>
    <submittedName>
        <fullName evidence="2">Uncharacterized protein</fullName>
    </submittedName>
</protein>
<dbReference type="VEuPathDB" id="MicrosporidiaDB:NAPIS_ORF01898"/>
<gene>
    <name evidence="2" type="ORF">NAPIS_ORF01898</name>
</gene>
<proteinExistence type="predicted"/>
<dbReference type="HOGENOM" id="CLU_754580_0_0_1"/>
<keyword evidence="3" id="KW-1185">Reference proteome</keyword>
<organism evidence="2 3">
    <name type="scientific">Vairimorpha apis BRL 01</name>
    <dbReference type="NCBI Taxonomy" id="1037528"/>
    <lineage>
        <taxon>Eukaryota</taxon>
        <taxon>Fungi</taxon>
        <taxon>Fungi incertae sedis</taxon>
        <taxon>Microsporidia</taxon>
        <taxon>Nosematidae</taxon>
        <taxon>Vairimorpha</taxon>
    </lineage>
</organism>
<name>T0L7P6_9MICR</name>
<feature type="region of interest" description="Disordered" evidence="1">
    <location>
        <begin position="72"/>
        <end position="93"/>
    </location>
</feature>